<accession>A0AAV8V4U2</accession>
<dbReference type="Pfam" id="PF03553">
    <property type="entry name" value="Na_H_antiporter"/>
    <property type="match status" value="2"/>
</dbReference>
<keyword evidence="2" id="KW-1003">Cell membrane</keyword>
<keyword evidence="5 6" id="KW-0472">Membrane</keyword>
<keyword evidence="3 6" id="KW-0812">Transmembrane</keyword>
<keyword evidence="10" id="KW-1185">Reference proteome</keyword>
<feature type="signal peptide" evidence="7">
    <location>
        <begin position="1"/>
        <end position="18"/>
    </location>
</feature>
<feature type="chain" id="PRO_5043653420" description="Na+/H+ antiporter NhaC-like C-terminal domain-containing protein" evidence="7">
    <location>
        <begin position="19"/>
        <end position="812"/>
    </location>
</feature>
<feature type="transmembrane region" description="Helical" evidence="6">
    <location>
        <begin position="498"/>
        <end position="516"/>
    </location>
</feature>
<protein>
    <recommendedName>
        <fullName evidence="8">Na+/H+ antiporter NhaC-like C-terminal domain-containing protein</fullName>
    </recommendedName>
</protein>
<name>A0AAV8V4U2_9RHOD</name>
<evidence type="ECO:0000256" key="5">
    <source>
        <dbReference type="ARBA" id="ARBA00023136"/>
    </source>
</evidence>
<organism evidence="9 10">
    <name type="scientific">Rhodosorus marinus</name>
    <dbReference type="NCBI Taxonomy" id="101924"/>
    <lineage>
        <taxon>Eukaryota</taxon>
        <taxon>Rhodophyta</taxon>
        <taxon>Stylonematophyceae</taxon>
        <taxon>Stylonematales</taxon>
        <taxon>Stylonemataceae</taxon>
        <taxon>Rhodosorus</taxon>
    </lineage>
</organism>
<feature type="transmembrane region" description="Helical" evidence="6">
    <location>
        <begin position="394"/>
        <end position="414"/>
    </location>
</feature>
<evidence type="ECO:0000256" key="1">
    <source>
        <dbReference type="ARBA" id="ARBA00004651"/>
    </source>
</evidence>
<feature type="transmembrane region" description="Helical" evidence="6">
    <location>
        <begin position="185"/>
        <end position="205"/>
    </location>
</feature>
<dbReference type="GO" id="GO:0005886">
    <property type="term" value="C:plasma membrane"/>
    <property type="evidence" value="ECO:0007669"/>
    <property type="project" value="UniProtKB-SubCell"/>
</dbReference>
<dbReference type="AlphaFoldDB" id="A0AAV8V4U2"/>
<keyword evidence="4 6" id="KW-1133">Transmembrane helix</keyword>
<evidence type="ECO:0000256" key="7">
    <source>
        <dbReference type="SAM" id="SignalP"/>
    </source>
</evidence>
<evidence type="ECO:0000313" key="10">
    <source>
        <dbReference type="Proteomes" id="UP001157974"/>
    </source>
</evidence>
<evidence type="ECO:0000313" key="9">
    <source>
        <dbReference type="EMBL" id="KAJ8908336.1"/>
    </source>
</evidence>
<feature type="domain" description="Na+/H+ antiporter NhaC-like C-terminal" evidence="8">
    <location>
        <begin position="490"/>
        <end position="638"/>
    </location>
</feature>
<dbReference type="PANTHER" id="PTHR43478:SF1">
    <property type="entry name" value="NA+_H+ ANTIPORTER NHAC-LIKE C-TERMINAL DOMAIN-CONTAINING PROTEIN"/>
    <property type="match status" value="1"/>
</dbReference>
<proteinExistence type="predicted"/>
<feature type="transmembrane region" description="Helical" evidence="6">
    <location>
        <begin position="649"/>
        <end position="668"/>
    </location>
</feature>
<dbReference type="PANTHER" id="PTHR43478">
    <property type="entry name" value="NA+/H+ ANTIPORTER-RELATED"/>
    <property type="match status" value="1"/>
</dbReference>
<sequence length="812" mass="89864">MRAVVVCLLLVLAGFVYGDSPGVQPLEPRPVLVEGVQFNLLWNLIYTNETTYDPGTKLYSRVLWEGTVLGQNEVDLFAENGTLLQVNSISGIVIDERNAQTIVVESSVTPDFASVESATQELFLVPGAVTILSPIMAIVIAVATREVLYALYFGTFFAALIVSRYDPFQAFLRVLDTYLPRSLGNIDHAFVILFTWCLSGLIACISKSGGSFGVAEVSRKFAKTRTSVQLVIFLLGFVIFFDDYANTLILGNTMRFVSDALWVSREKLAFLVDATTAPVASIAPVSSWIGFEVGLIQEQIDLLLFRGEDLSGVNENAYLVFLETIPSRFYPIVMLFFQFFMIVARREFGSMLVAERRAIDEHKLVRDDANVVDDETQSALVPEEGTPLKWWNGVIPIVIVILLVLLAILLTGKSTAEELGLPLTAENVFGYGDAYASLMYGGFTTTLIAWFMYRIQYIVDDALEFPVVYWVRCKACPGRPLMTMEKNLTAFIDGIKGILAPVLVLVLAWAVGSAIADSGADIFFASALSGSLDPRALPALTFVIAAVISFCTGTSWGTMSILFPIIVPTSWYAARDSEIFILTISAILSGAVFGDHCTPISDTTILSSISSRCDVMHHTMTQLPYALTVGCISVLLGYLPVGYSAYRDYWGLVVSCIFSMVFIIFVGVRVDHPKRVLDSLTISTSYLSSLCSRRGGKSDDEMEEKSQAKSFYVYDPDYDRDFVDILRLSFWKPSTWKKWLCCTTDAEQEEDMVVDHIADAEYDPILYDSSEDFVDEEYTKDSVAMAMDTGSLDEEEASLATTGTQQRIEFHE</sequence>
<evidence type="ECO:0000259" key="8">
    <source>
        <dbReference type="Pfam" id="PF03553"/>
    </source>
</evidence>
<feature type="transmembrane region" description="Helical" evidence="6">
    <location>
        <begin position="434"/>
        <end position="453"/>
    </location>
</feature>
<keyword evidence="7" id="KW-0732">Signal</keyword>
<dbReference type="Proteomes" id="UP001157974">
    <property type="component" value="Unassembled WGS sequence"/>
</dbReference>
<feature type="transmembrane region" description="Helical" evidence="6">
    <location>
        <begin position="147"/>
        <end position="165"/>
    </location>
</feature>
<gene>
    <name evidence="9" type="ORF">NDN08_005048</name>
</gene>
<dbReference type="InterPro" id="IPR018461">
    <property type="entry name" value="Na/H_Antiport_NhaC-like_C"/>
</dbReference>
<evidence type="ECO:0000256" key="4">
    <source>
        <dbReference type="ARBA" id="ARBA00022989"/>
    </source>
</evidence>
<feature type="transmembrane region" description="Helical" evidence="6">
    <location>
        <begin position="625"/>
        <end position="643"/>
    </location>
</feature>
<feature type="transmembrane region" description="Helical" evidence="6">
    <location>
        <begin position="122"/>
        <end position="142"/>
    </location>
</feature>
<feature type="transmembrane region" description="Helical" evidence="6">
    <location>
        <begin position="536"/>
        <end position="567"/>
    </location>
</feature>
<evidence type="ECO:0000256" key="3">
    <source>
        <dbReference type="ARBA" id="ARBA00022692"/>
    </source>
</evidence>
<dbReference type="EMBL" id="JAMWBK010000001">
    <property type="protein sequence ID" value="KAJ8908336.1"/>
    <property type="molecule type" value="Genomic_DNA"/>
</dbReference>
<feature type="domain" description="Na+/H+ antiporter NhaC-like C-terminal" evidence="8">
    <location>
        <begin position="280"/>
        <end position="449"/>
    </location>
</feature>
<evidence type="ECO:0000256" key="2">
    <source>
        <dbReference type="ARBA" id="ARBA00022475"/>
    </source>
</evidence>
<evidence type="ECO:0000256" key="6">
    <source>
        <dbReference type="SAM" id="Phobius"/>
    </source>
</evidence>
<comment type="subcellular location">
    <subcellularLocation>
        <location evidence="1">Cell membrane</location>
        <topology evidence="1">Multi-pass membrane protein</topology>
    </subcellularLocation>
</comment>
<comment type="caution">
    <text evidence="9">The sequence shown here is derived from an EMBL/GenBank/DDBJ whole genome shotgun (WGS) entry which is preliminary data.</text>
</comment>
<reference evidence="9 10" key="1">
    <citation type="journal article" date="2023" name="Nat. Commun.">
        <title>Origin of minicircular mitochondrial genomes in red algae.</title>
        <authorList>
            <person name="Lee Y."/>
            <person name="Cho C.H."/>
            <person name="Lee Y.M."/>
            <person name="Park S.I."/>
            <person name="Yang J.H."/>
            <person name="West J.A."/>
            <person name="Bhattacharya D."/>
            <person name="Yoon H.S."/>
        </authorList>
    </citation>
    <scope>NUCLEOTIDE SEQUENCE [LARGE SCALE GENOMIC DNA]</scope>
    <source>
        <strain evidence="9 10">CCMP1338</strain>
        <tissue evidence="9">Whole cell</tissue>
    </source>
</reference>
<feature type="transmembrane region" description="Helical" evidence="6">
    <location>
        <begin position="329"/>
        <end position="348"/>
    </location>
</feature>
<feature type="transmembrane region" description="Helical" evidence="6">
    <location>
        <begin position="226"/>
        <end position="245"/>
    </location>
</feature>